<feature type="region of interest" description="Disordered" evidence="1">
    <location>
        <begin position="1"/>
        <end position="200"/>
    </location>
</feature>
<dbReference type="EMBL" id="HBUF01530819">
    <property type="protein sequence ID" value="CAG6751760.1"/>
    <property type="molecule type" value="Transcribed_RNA"/>
</dbReference>
<dbReference type="AlphaFoldDB" id="A0A8D8ZQA4"/>
<feature type="compositionally biased region" description="Basic residues" evidence="1">
    <location>
        <begin position="117"/>
        <end position="126"/>
    </location>
</feature>
<feature type="region of interest" description="Disordered" evidence="1">
    <location>
        <begin position="217"/>
        <end position="312"/>
    </location>
</feature>
<feature type="compositionally biased region" description="Polar residues" evidence="1">
    <location>
        <begin position="100"/>
        <end position="114"/>
    </location>
</feature>
<sequence length="312" mass="34797">MTGESDKEERTDKRSSISKGLKHSSIKKDLIQDSRGKESDRSSNRERYPRRSNVHLEDIKSGSEGKEETKSTERKRYPRRSNVSHVSFAELDSDIEVLSDDSSASEEGSVNTLDYKNKKHSPTSKHSKLEPSTKNEYQNKPAESKDEKMYSKKNSDTDQQSCPKSAVQSNELDKGDNRVQKSAKGSCEGLKRWERVGNGNIWKVQPVNNVTKCETKELESKTLPGFTNSDKGKPLAKQVSMTSPTNSDKGKPPAKQISMISPTNSDKGKPPAKQVSMISPSTRSKDKPSSSQNTSDQQMSSRKPNIRTTRAK</sequence>
<reference evidence="2" key="1">
    <citation type="submission" date="2021-05" db="EMBL/GenBank/DDBJ databases">
        <authorList>
            <person name="Alioto T."/>
            <person name="Alioto T."/>
            <person name="Gomez Garrido J."/>
        </authorList>
    </citation>
    <scope>NUCLEOTIDE SEQUENCE</scope>
</reference>
<feature type="compositionally biased region" description="Polar residues" evidence="1">
    <location>
        <begin position="289"/>
        <end position="312"/>
    </location>
</feature>
<organism evidence="2">
    <name type="scientific">Cacopsylla melanoneura</name>
    <dbReference type="NCBI Taxonomy" id="428564"/>
    <lineage>
        <taxon>Eukaryota</taxon>
        <taxon>Metazoa</taxon>
        <taxon>Ecdysozoa</taxon>
        <taxon>Arthropoda</taxon>
        <taxon>Hexapoda</taxon>
        <taxon>Insecta</taxon>
        <taxon>Pterygota</taxon>
        <taxon>Neoptera</taxon>
        <taxon>Paraneoptera</taxon>
        <taxon>Hemiptera</taxon>
        <taxon>Sternorrhyncha</taxon>
        <taxon>Psylloidea</taxon>
        <taxon>Psyllidae</taxon>
        <taxon>Psyllinae</taxon>
        <taxon>Cacopsylla</taxon>
    </lineage>
</organism>
<protein>
    <submittedName>
        <fullName evidence="2">Uncharacterized protein</fullName>
    </submittedName>
</protein>
<accession>A0A8D8ZQA4</accession>
<proteinExistence type="predicted"/>
<name>A0A8D8ZQA4_9HEMI</name>
<evidence type="ECO:0000256" key="1">
    <source>
        <dbReference type="SAM" id="MobiDB-lite"/>
    </source>
</evidence>
<evidence type="ECO:0000313" key="2">
    <source>
        <dbReference type="EMBL" id="CAG6751760.1"/>
    </source>
</evidence>
<feature type="compositionally biased region" description="Polar residues" evidence="1">
    <location>
        <begin position="157"/>
        <end position="170"/>
    </location>
</feature>
<feature type="compositionally biased region" description="Basic and acidic residues" evidence="1">
    <location>
        <begin position="142"/>
        <end position="156"/>
    </location>
</feature>
<feature type="compositionally biased region" description="Basic and acidic residues" evidence="1">
    <location>
        <begin position="1"/>
        <end position="15"/>
    </location>
</feature>
<feature type="compositionally biased region" description="Basic and acidic residues" evidence="1">
    <location>
        <begin position="26"/>
        <end position="75"/>
    </location>
</feature>